<keyword evidence="4 7" id="KW-0479">Metal-binding</keyword>
<dbReference type="Pfam" id="PF02880">
    <property type="entry name" value="PGM_PMM_III"/>
    <property type="match status" value="1"/>
</dbReference>
<evidence type="ECO:0000259" key="10">
    <source>
        <dbReference type="Pfam" id="PF02879"/>
    </source>
</evidence>
<evidence type="ECO:0000259" key="9">
    <source>
        <dbReference type="Pfam" id="PF02878"/>
    </source>
</evidence>
<accession>F2NJ77</accession>
<dbReference type="eggNOG" id="COG1109">
    <property type="taxonomic scope" value="Bacteria"/>
</dbReference>
<keyword evidence="3" id="KW-0597">Phosphoprotein</keyword>
<evidence type="ECO:0000256" key="7">
    <source>
        <dbReference type="RuleBase" id="RU004326"/>
    </source>
</evidence>
<gene>
    <name evidence="12" type="ordered locus">Desac_1393</name>
</gene>
<reference evidence="12 13" key="1">
    <citation type="journal article" date="2011" name="Stand. Genomic Sci.">
        <title>Complete genome sequence of the acetate-degrading sulfate reducer Desulfobacca acetoxidans type strain (ASRB2).</title>
        <authorList>
            <person name="Goker M."/>
            <person name="Teshima H."/>
            <person name="Lapidus A."/>
            <person name="Nolan M."/>
            <person name="Lucas S."/>
            <person name="Hammon N."/>
            <person name="Deshpande S."/>
            <person name="Cheng J.F."/>
            <person name="Tapia R."/>
            <person name="Han C."/>
            <person name="Goodwin L."/>
            <person name="Pitluck S."/>
            <person name="Huntemann M."/>
            <person name="Liolios K."/>
            <person name="Ivanova N."/>
            <person name="Pagani I."/>
            <person name="Mavromatis K."/>
            <person name="Ovchinikova G."/>
            <person name="Pati A."/>
            <person name="Chen A."/>
            <person name="Palaniappan K."/>
            <person name="Land M."/>
            <person name="Hauser L."/>
            <person name="Brambilla E.M."/>
            <person name="Rohde M."/>
            <person name="Spring S."/>
            <person name="Detter J.C."/>
            <person name="Woyke T."/>
            <person name="Bristow J."/>
            <person name="Eisen J.A."/>
            <person name="Markowitz V."/>
            <person name="Hugenholtz P."/>
            <person name="Kyrpides N.C."/>
            <person name="Klenk H.P."/>
        </authorList>
    </citation>
    <scope>NUCLEOTIDE SEQUENCE [LARGE SCALE GENOMIC DNA]</scope>
    <source>
        <strain evidence="13">ATCC 700848 / DSM 11109 / ASRB2</strain>
    </source>
</reference>
<dbReference type="RefSeq" id="WP_013706361.1">
    <property type="nucleotide sequence ID" value="NC_015388.1"/>
</dbReference>
<dbReference type="GO" id="GO:0000287">
    <property type="term" value="F:magnesium ion binding"/>
    <property type="evidence" value="ECO:0007669"/>
    <property type="project" value="InterPro"/>
</dbReference>
<dbReference type="InterPro" id="IPR005844">
    <property type="entry name" value="A-D-PHexomutase_a/b/a-I"/>
</dbReference>
<evidence type="ECO:0000313" key="12">
    <source>
        <dbReference type="EMBL" id="AEB09249.1"/>
    </source>
</evidence>
<dbReference type="Gene3D" id="3.30.310.50">
    <property type="entry name" value="Alpha-D-phosphohexomutase, C-terminal domain"/>
    <property type="match status" value="1"/>
</dbReference>
<dbReference type="Proteomes" id="UP000000483">
    <property type="component" value="Chromosome"/>
</dbReference>
<dbReference type="InterPro" id="IPR036900">
    <property type="entry name" value="A-D-PHexomutase_C_sf"/>
</dbReference>
<dbReference type="InterPro" id="IPR005845">
    <property type="entry name" value="A-D-PHexomutase_a/b/a-II"/>
</dbReference>
<dbReference type="PANTHER" id="PTHR45745">
    <property type="entry name" value="PHOSPHOMANNOMUTASE 45A"/>
    <property type="match status" value="1"/>
</dbReference>
<dbReference type="CDD" id="cd05800">
    <property type="entry name" value="PGM_like2"/>
    <property type="match status" value="1"/>
</dbReference>
<evidence type="ECO:0000256" key="3">
    <source>
        <dbReference type="ARBA" id="ARBA00022553"/>
    </source>
</evidence>
<feature type="domain" description="Alpha-D-phosphohexomutase alpha/beta/alpha" evidence="9">
    <location>
        <begin position="4"/>
        <end position="137"/>
    </location>
</feature>
<evidence type="ECO:0000259" key="11">
    <source>
        <dbReference type="Pfam" id="PF02880"/>
    </source>
</evidence>
<dbReference type="SUPFAM" id="SSF53738">
    <property type="entry name" value="Phosphoglucomutase, first 3 domains"/>
    <property type="match status" value="2"/>
</dbReference>
<dbReference type="AlphaFoldDB" id="F2NJ77"/>
<name>F2NJ77_DESAR</name>
<dbReference type="PANTHER" id="PTHR45745:SF1">
    <property type="entry name" value="PHOSPHOGLUCOMUTASE 2B-RELATED"/>
    <property type="match status" value="1"/>
</dbReference>
<reference evidence="13" key="2">
    <citation type="submission" date="2011-03" db="EMBL/GenBank/DDBJ databases">
        <title>The complete genome of Desulfobacca acetoxidans DSM 11109.</title>
        <authorList>
            <consortium name="US DOE Joint Genome Institute (JGI-PGF)"/>
            <person name="Lucas S."/>
            <person name="Copeland A."/>
            <person name="Lapidus A."/>
            <person name="Bruce D."/>
            <person name="Goodwin L."/>
            <person name="Pitluck S."/>
            <person name="Peters L."/>
            <person name="Kyrpides N."/>
            <person name="Mavromatis K."/>
            <person name="Ivanova N."/>
            <person name="Ovchinnikova G."/>
            <person name="Teshima H."/>
            <person name="Detter J.C."/>
            <person name="Han C."/>
            <person name="Land M."/>
            <person name="Hauser L."/>
            <person name="Markowitz V."/>
            <person name="Cheng J.-F."/>
            <person name="Hugenholtz P."/>
            <person name="Woyke T."/>
            <person name="Wu D."/>
            <person name="Spring S."/>
            <person name="Schueler E."/>
            <person name="Brambilla E."/>
            <person name="Klenk H.-P."/>
            <person name="Eisen J.A."/>
        </authorList>
    </citation>
    <scope>NUCLEOTIDE SEQUENCE [LARGE SCALE GENOMIC DNA]</scope>
    <source>
        <strain evidence="13">ATCC 700848 / DSM 11109 / ASRB2</strain>
    </source>
</reference>
<evidence type="ECO:0000256" key="5">
    <source>
        <dbReference type="ARBA" id="ARBA00022842"/>
    </source>
</evidence>
<evidence type="ECO:0000259" key="8">
    <source>
        <dbReference type="Pfam" id="PF00408"/>
    </source>
</evidence>
<dbReference type="Pfam" id="PF02878">
    <property type="entry name" value="PGM_PMM_I"/>
    <property type="match status" value="1"/>
</dbReference>
<dbReference type="Pfam" id="PF00408">
    <property type="entry name" value="PGM_PMM_IV"/>
    <property type="match status" value="1"/>
</dbReference>
<dbReference type="GO" id="GO:0008973">
    <property type="term" value="F:phosphopentomutase activity"/>
    <property type="evidence" value="ECO:0007669"/>
    <property type="project" value="TreeGrafter"/>
</dbReference>
<dbReference type="InterPro" id="IPR016055">
    <property type="entry name" value="A-D-PHexomutase_a/b/a-I/II/III"/>
</dbReference>
<keyword evidence="6" id="KW-0413">Isomerase</keyword>
<organism evidence="12 13">
    <name type="scientific">Desulfobacca acetoxidans (strain ATCC 700848 / DSM 11109 / ASRB2)</name>
    <dbReference type="NCBI Taxonomy" id="880072"/>
    <lineage>
        <taxon>Bacteria</taxon>
        <taxon>Pseudomonadati</taxon>
        <taxon>Thermodesulfobacteriota</taxon>
        <taxon>Desulfobaccia</taxon>
        <taxon>Desulfobaccales</taxon>
        <taxon>Desulfobaccaceae</taxon>
        <taxon>Desulfobacca</taxon>
    </lineage>
</organism>
<dbReference type="GO" id="GO:0005975">
    <property type="term" value="P:carbohydrate metabolic process"/>
    <property type="evidence" value="ECO:0007669"/>
    <property type="project" value="InterPro"/>
</dbReference>
<dbReference type="SUPFAM" id="SSF55957">
    <property type="entry name" value="Phosphoglucomutase, C-terminal domain"/>
    <property type="match status" value="1"/>
</dbReference>
<dbReference type="InterPro" id="IPR005846">
    <property type="entry name" value="A-D-PHexomutase_a/b/a-III"/>
</dbReference>
<feature type="domain" description="Alpha-D-phosphohexomutase C-terminal" evidence="8">
    <location>
        <begin position="417"/>
        <end position="463"/>
    </location>
</feature>
<dbReference type="GO" id="GO:0006166">
    <property type="term" value="P:purine ribonucleoside salvage"/>
    <property type="evidence" value="ECO:0007669"/>
    <property type="project" value="TreeGrafter"/>
</dbReference>
<dbReference type="InterPro" id="IPR016066">
    <property type="entry name" value="A-D-PHexomutase_CS"/>
</dbReference>
<sequence length="472" mass="51763">MTEIKFGTSGWRGIIAEDFTFANARLVCQGIADYLAGEQLTSRGVVIGYDTRFLSENFAAAAAEVLAGNGITSFLGVRDIPTPVVTFAILQGQRDGGITITASHNPGPYNGLKFSPHWGGPAPTTVTNAIEEKIRALTPDQIRRLPLDKARSSYLVNDIDPCEDYLQDLATKIDVGLLNRSGMKVVVDPLYGTAVGYLDRFLQEAGLQVEVLHNWRDPYFGGGRPEPAGEFLVELGEKVRAYNAHLGLAVDADADRFGIVDSRGQHYEANLILSLLLDYLAETRGWKQGVTRSVATTHLIDRVAAYHGMKVYETKVGFKYLGEYIIKDLVTMVGEESDGFSMRGHLPEKDGILACILVAEMVARTKKDLPQLREELFAKVGPVYSQRINLSLSPDAKEKLLARLPQPPGSLAGQKVVQHITLDGHKYILADGSWLCLRPSGTEPVIRLYLEAHTPEGLEKLRQAGEDFVKGN</sequence>
<evidence type="ECO:0000313" key="13">
    <source>
        <dbReference type="Proteomes" id="UP000000483"/>
    </source>
</evidence>
<proteinExistence type="inferred from homology"/>
<dbReference type="EMBL" id="CP002629">
    <property type="protein sequence ID" value="AEB09249.1"/>
    <property type="molecule type" value="Genomic_DNA"/>
</dbReference>
<keyword evidence="5 7" id="KW-0460">Magnesium</keyword>
<feature type="domain" description="Alpha-D-phosphohexomutase alpha/beta/alpha" evidence="11">
    <location>
        <begin position="270"/>
        <end position="379"/>
    </location>
</feature>
<dbReference type="OrthoDB" id="9806956at2"/>
<evidence type="ECO:0000256" key="6">
    <source>
        <dbReference type="ARBA" id="ARBA00023235"/>
    </source>
</evidence>
<dbReference type="KEGG" id="dao:Desac_1393"/>
<evidence type="ECO:0000256" key="2">
    <source>
        <dbReference type="ARBA" id="ARBA00010231"/>
    </source>
</evidence>
<dbReference type="PRINTS" id="PR00509">
    <property type="entry name" value="PGMPMM"/>
</dbReference>
<dbReference type="InterPro" id="IPR005843">
    <property type="entry name" value="A-D-PHexomutase_C"/>
</dbReference>
<dbReference type="Pfam" id="PF02879">
    <property type="entry name" value="PGM_PMM_II"/>
    <property type="match status" value="1"/>
</dbReference>
<feature type="domain" description="Alpha-D-phosphohexomutase alpha/beta/alpha" evidence="10">
    <location>
        <begin position="163"/>
        <end position="264"/>
    </location>
</feature>
<dbReference type="Gene3D" id="3.40.120.10">
    <property type="entry name" value="Alpha-D-Glucose-1,6-Bisphosphate, subunit A, domain 3"/>
    <property type="match status" value="3"/>
</dbReference>
<protein>
    <submittedName>
        <fullName evidence="12">Phosphoglucomutase/phosphomannomutase alpha/beta/alpha domain I</fullName>
    </submittedName>
</protein>
<evidence type="ECO:0000256" key="1">
    <source>
        <dbReference type="ARBA" id="ARBA00001946"/>
    </source>
</evidence>
<dbReference type="InterPro" id="IPR005841">
    <property type="entry name" value="Alpha-D-phosphohexomutase_SF"/>
</dbReference>
<keyword evidence="13" id="KW-1185">Reference proteome</keyword>
<comment type="cofactor">
    <cofactor evidence="1">
        <name>Mg(2+)</name>
        <dbReference type="ChEBI" id="CHEBI:18420"/>
    </cofactor>
</comment>
<comment type="similarity">
    <text evidence="2 7">Belongs to the phosphohexose mutase family.</text>
</comment>
<dbReference type="PROSITE" id="PS00710">
    <property type="entry name" value="PGM_PMM"/>
    <property type="match status" value="1"/>
</dbReference>
<dbReference type="STRING" id="880072.Desac_1393"/>
<evidence type="ECO:0000256" key="4">
    <source>
        <dbReference type="ARBA" id="ARBA00022723"/>
    </source>
</evidence>
<dbReference type="HOGENOM" id="CLU_016950_7_1_7"/>